<comment type="similarity">
    <text evidence="7">Belongs to the binding-protein-dependent transport system permease family.</text>
</comment>
<evidence type="ECO:0000256" key="6">
    <source>
        <dbReference type="ARBA" id="ARBA00023136"/>
    </source>
</evidence>
<dbReference type="PANTHER" id="PTHR30151:SF41">
    <property type="entry name" value="ABC TRANSPORTER PERMEASE PROTEIN"/>
    <property type="match status" value="1"/>
</dbReference>
<dbReference type="GO" id="GO:0005886">
    <property type="term" value="C:plasma membrane"/>
    <property type="evidence" value="ECO:0007669"/>
    <property type="project" value="UniProtKB-SubCell"/>
</dbReference>
<evidence type="ECO:0000256" key="3">
    <source>
        <dbReference type="ARBA" id="ARBA00022475"/>
    </source>
</evidence>
<dbReference type="AlphaFoldDB" id="A0A518IQ16"/>
<dbReference type="CDD" id="cd06261">
    <property type="entry name" value="TM_PBP2"/>
    <property type="match status" value="1"/>
</dbReference>
<accession>A0A518IQ16</accession>
<feature type="transmembrane region" description="Helical" evidence="7">
    <location>
        <begin position="12"/>
        <end position="33"/>
    </location>
</feature>
<protein>
    <submittedName>
        <fullName evidence="9">Aliphatic sulfonates transport permease protein SsuC</fullName>
    </submittedName>
</protein>
<feature type="transmembrane region" description="Helical" evidence="7">
    <location>
        <begin position="127"/>
        <end position="149"/>
    </location>
</feature>
<evidence type="ECO:0000256" key="5">
    <source>
        <dbReference type="ARBA" id="ARBA00022989"/>
    </source>
</evidence>
<keyword evidence="3" id="KW-1003">Cell membrane</keyword>
<comment type="subcellular location">
    <subcellularLocation>
        <location evidence="1 7">Cell membrane</location>
        <topology evidence="1 7">Multi-pass membrane protein</topology>
    </subcellularLocation>
</comment>
<keyword evidence="4 7" id="KW-0812">Transmembrane</keyword>
<feature type="domain" description="ABC transmembrane type-1" evidence="8">
    <location>
        <begin position="61"/>
        <end position="249"/>
    </location>
</feature>
<dbReference type="InterPro" id="IPR000515">
    <property type="entry name" value="MetI-like"/>
</dbReference>
<keyword evidence="6 7" id="KW-0472">Membrane</keyword>
<evidence type="ECO:0000259" key="8">
    <source>
        <dbReference type="PROSITE" id="PS50928"/>
    </source>
</evidence>
<evidence type="ECO:0000256" key="4">
    <source>
        <dbReference type="ARBA" id="ARBA00022692"/>
    </source>
</evidence>
<name>A0A518IQ16_9BACT</name>
<gene>
    <name evidence="9" type="primary">ssuC</name>
    <name evidence="9" type="ORF">Mal33_11590</name>
</gene>
<proteinExistence type="inferred from homology"/>
<organism evidence="9 10">
    <name type="scientific">Rosistilla oblonga</name>
    <dbReference type="NCBI Taxonomy" id="2527990"/>
    <lineage>
        <taxon>Bacteria</taxon>
        <taxon>Pseudomonadati</taxon>
        <taxon>Planctomycetota</taxon>
        <taxon>Planctomycetia</taxon>
        <taxon>Pirellulales</taxon>
        <taxon>Pirellulaceae</taxon>
        <taxon>Rosistilla</taxon>
    </lineage>
</organism>
<evidence type="ECO:0000256" key="2">
    <source>
        <dbReference type="ARBA" id="ARBA00022448"/>
    </source>
</evidence>
<dbReference type="EMBL" id="CP036318">
    <property type="protein sequence ID" value="QDV55189.1"/>
    <property type="molecule type" value="Genomic_DNA"/>
</dbReference>
<dbReference type="Proteomes" id="UP000316770">
    <property type="component" value="Chromosome"/>
</dbReference>
<keyword evidence="2 7" id="KW-0813">Transport</keyword>
<keyword evidence="10" id="KW-1185">Reference proteome</keyword>
<dbReference type="Pfam" id="PF00528">
    <property type="entry name" value="BPD_transp_1"/>
    <property type="match status" value="1"/>
</dbReference>
<keyword evidence="5 7" id="KW-1133">Transmembrane helix</keyword>
<evidence type="ECO:0000256" key="1">
    <source>
        <dbReference type="ARBA" id="ARBA00004651"/>
    </source>
</evidence>
<dbReference type="PANTHER" id="PTHR30151">
    <property type="entry name" value="ALKANE SULFONATE ABC TRANSPORTER-RELATED, MEMBRANE SUBUNIT"/>
    <property type="match status" value="1"/>
</dbReference>
<evidence type="ECO:0000313" key="10">
    <source>
        <dbReference type="Proteomes" id="UP000316770"/>
    </source>
</evidence>
<dbReference type="InterPro" id="IPR035906">
    <property type="entry name" value="MetI-like_sf"/>
</dbReference>
<dbReference type="RefSeq" id="WP_145282960.1">
    <property type="nucleotide sequence ID" value="NZ_CP036318.1"/>
</dbReference>
<feature type="transmembrane region" description="Helical" evidence="7">
    <location>
        <begin position="227"/>
        <end position="248"/>
    </location>
</feature>
<evidence type="ECO:0000313" key="9">
    <source>
        <dbReference type="EMBL" id="QDV55189.1"/>
    </source>
</evidence>
<dbReference type="Gene3D" id="1.10.3720.10">
    <property type="entry name" value="MetI-like"/>
    <property type="match status" value="1"/>
</dbReference>
<feature type="transmembrane region" description="Helical" evidence="7">
    <location>
        <begin position="65"/>
        <end position="89"/>
    </location>
</feature>
<evidence type="ECO:0000256" key="7">
    <source>
        <dbReference type="RuleBase" id="RU363032"/>
    </source>
</evidence>
<sequence>MNQRAERFTDSLWPMLAALVLLIAGWSAAKYLYAVEDYFVPYPWTVVTAAVRIAPELAAATWLTARAAVCGFVLSTLAGSVIAIVFAQFRLLRLGCFPYAVILQTVPIVAIAPLITYTRGPGFESVVLIAFIVSLFPIIANTTAGLTSVPSGLQELFRLNHATRWQQIWKLQIPHAVPNLITGMRTSAGLAVIGAIVGEFFAGNSSRGHGLGFMVPQKMDRLRADEAFAAVAMATLLGIAMFAAVSFLRSTVLRRWSQ</sequence>
<reference evidence="9 10" key="1">
    <citation type="submission" date="2019-02" db="EMBL/GenBank/DDBJ databases">
        <title>Deep-cultivation of Planctomycetes and their phenomic and genomic characterization uncovers novel biology.</title>
        <authorList>
            <person name="Wiegand S."/>
            <person name="Jogler M."/>
            <person name="Boedeker C."/>
            <person name="Pinto D."/>
            <person name="Vollmers J."/>
            <person name="Rivas-Marin E."/>
            <person name="Kohn T."/>
            <person name="Peeters S.H."/>
            <person name="Heuer A."/>
            <person name="Rast P."/>
            <person name="Oberbeckmann S."/>
            <person name="Bunk B."/>
            <person name="Jeske O."/>
            <person name="Meyerdierks A."/>
            <person name="Storesund J.E."/>
            <person name="Kallscheuer N."/>
            <person name="Luecker S."/>
            <person name="Lage O.M."/>
            <person name="Pohl T."/>
            <person name="Merkel B.J."/>
            <person name="Hornburger P."/>
            <person name="Mueller R.-W."/>
            <person name="Bruemmer F."/>
            <person name="Labrenz M."/>
            <person name="Spormann A.M."/>
            <person name="Op den Camp H."/>
            <person name="Overmann J."/>
            <person name="Amann R."/>
            <person name="Jetten M.S.M."/>
            <person name="Mascher T."/>
            <person name="Medema M.H."/>
            <person name="Devos D.P."/>
            <person name="Kaster A.-K."/>
            <person name="Ovreas L."/>
            <person name="Rohde M."/>
            <person name="Galperin M.Y."/>
            <person name="Jogler C."/>
        </authorList>
    </citation>
    <scope>NUCLEOTIDE SEQUENCE [LARGE SCALE GENOMIC DNA]</scope>
    <source>
        <strain evidence="9 10">Mal33</strain>
    </source>
</reference>
<dbReference type="GO" id="GO:0055085">
    <property type="term" value="P:transmembrane transport"/>
    <property type="evidence" value="ECO:0007669"/>
    <property type="project" value="InterPro"/>
</dbReference>
<dbReference type="SUPFAM" id="SSF161098">
    <property type="entry name" value="MetI-like"/>
    <property type="match status" value="1"/>
</dbReference>
<dbReference type="PROSITE" id="PS50928">
    <property type="entry name" value="ABC_TM1"/>
    <property type="match status" value="1"/>
</dbReference>
<feature type="transmembrane region" description="Helical" evidence="7">
    <location>
        <begin position="96"/>
        <end position="115"/>
    </location>
</feature>